<sequence length="192" mass="22471">MAGSFNIFYLSQEPLYTKEELLAINDTIQNSNTTKPEPEKYGAVQADKKSKVSLILWLEIKKHLEKLEDFIYDANDNFFHYDIFDISDFHYVNINEYDEKNNSYDWHVDCNTYGSEEDLKLTCLLNISTEPYDGGRLHLSGLDEEGQELIFKDFNMPGYAIIFTANRMHKVEPITSGKRKTLSYWVRGPEWK</sequence>
<dbReference type="SUPFAM" id="SSF51197">
    <property type="entry name" value="Clavaminate synthase-like"/>
    <property type="match status" value="1"/>
</dbReference>
<dbReference type="Pfam" id="PF13640">
    <property type="entry name" value="2OG-FeII_Oxy_3"/>
    <property type="match status" value="1"/>
</dbReference>
<proteinExistence type="predicted"/>
<evidence type="ECO:0000313" key="2">
    <source>
        <dbReference type="EMBL" id="SVC83118.1"/>
    </source>
</evidence>
<dbReference type="PROSITE" id="PS51471">
    <property type="entry name" value="FE2OG_OXY"/>
    <property type="match status" value="1"/>
</dbReference>
<dbReference type="AlphaFoldDB" id="A0A382QDU9"/>
<dbReference type="InterPro" id="IPR005123">
    <property type="entry name" value="Oxoglu/Fe-dep_dioxygenase_dom"/>
</dbReference>
<evidence type="ECO:0000259" key="1">
    <source>
        <dbReference type="PROSITE" id="PS51471"/>
    </source>
</evidence>
<dbReference type="InterPro" id="IPR044862">
    <property type="entry name" value="Pro_4_hyd_alph_FE2OG_OXY"/>
</dbReference>
<organism evidence="2">
    <name type="scientific">marine metagenome</name>
    <dbReference type="NCBI Taxonomy" id="408172"/>
    <lineage>
        <taxon>unclassified sequences</taxon>
        <taxon>metagenomes</taxon>
        <taxon>ecological metagenomes</taxon>
    </lineage>
</organism>
<protein>
    <recommendedName>
        <fullName evidence="1">Fe2OG dioxygenase domain-containing protein</fullName>
    </recommendedName>
</protein>
<gene>
    <name evidence="2" type="ORF">METZ01_LOCUS335972</name>
</gene>
<accession>A0A382QDU9</accession>
<dbReference type="Gene3D" id="2.60.120.620">
    <property type="entry name" value="q2cbj1_9rhob like domain"/>
    <property type="match status" value="1"/>
</dbReference>
<reference evidence="2" key="1">
    <citation type="submission" date="2018-05" db="EMBL/GenBank/DDBJ databases">
        <authorList>
            <person name="Lanie J.A."/>
            <person name="Ng W.-L."/>
            <person name="Kazmierczak K.M."/>
            <person name="Andrzejewski T.M."/>
            <person name="Davidsen T.M."/>
            <person name="Wayne K.J."/>
            <person name="Tettelin H."/>
            <person name="Glass J.I."/>
            <person name="Rusch D."/>
            <person name="Podicherti R."/>
            <person name="Tsui H.-C.T."/>
            <person name="Winkler M.E."/>
        </authorList>
    </citation>
    <scope>NUCLEOTIDE SEQUENCE</scope>
</reference>
<feature type="domain" description="Fe2OG dioxygenase" evidence="1">
    <location>
        <begin position="88"/>
        <end position="188"/>
    </location>
</feature>
<dbReference type="EMBL" id="UINC01113480">
    <property type="protein sequence ID" value="SVC83118.1"/>
    <property type="molecule type" value="Genomic_DNA"/>
</dbReference>
<name>A0A382QDU9_9ZZZZ</name>